<reference evidence="2 3" key="1">
    <citation type="submission" date="2019-09" db="EMBL/GenBank/DDBJ databases">
        <title>Complete Genome Sequence of Janibacter melonis M714 with both human health impact and industrial applications.</title>
        <authorList>
            <person name="Jin M."/>
            <person name="Zhao Q.R."/>
        </authorList>
    </citation>
    <scope>NUCLEOTIDE SEQUENCE [LARGE SCALE GENOMIC DNA]</scope>
    <source>
        <strain evidence="2 3">M714</strain>
    </source>
</reference>
<accession>A0A5P8FNB7</accession>
<organism evidence="2 3">
    <name type="scientific">Janibacter melonis</name>
    <dbReference type="NCBI Taxonomy" id="262209"/>
    <lineage>
        <taxon>Bacteria</taxon>
        <taxon>Bacillati</taxon>
        <taxon>Actinomycetota</taxon>
        <taxon>Actinomycetes</taxon>
        <taxon>Micrococcales</taxon>
        <taxon>Intrasporangiaceae</taxon>
        <taxon>Janibacter</taxon>
    </lineage>
</organism>
<dbReference type="KEGG" id="jme:EEW87_007860"/>
<dbReference type="OrthoDB" id="5192487at2"/>
<keyword evidence="1" id="KW-0732">Signal</keyword>
<dbReference type="EMBL" id="CP044548">
    <property type="protein sequence ID" value="QFQ30252.1"/>
    <property type="molecule type" value="Genomic_DNA"/>
</dbReference>
<name>A0A5P8FNB7_9MICO</name>
<gene>
    <name evidence="2" type="ORF">EEW87_007860</name>
</gene>
<feature type="chain" id="PRO_5039597924" description="Peptidoglycan DD-metalloendopeptidase family protein" evidence="1">
    <location>
        <begin position="25"/>
        <end position="456"/>
    </location>
</feature>
<sequence length="456" mass="47400">MRPLVRRAAAVLLAVLVMSTGAWGAAAPASAADPAPPDRNVIGGCLLRFDGAGKPFLSPSLGRPCIGAVSVTRTGLGDLEVRLAPGARYPQTRLLVSADTTLASRGITVGASRSPGTIALRFFDAKRGKRVDMRSAAQRARVVRGGASFGWLGRSAVDARQLDPGVDAYGRYHDRLATDDQTVAGGCAIRFGSAGPKIHANSSHHCTGVRSVGISSLGRVRIRYSDEQRGSTVNVSADPDETLVRRGIITGISSSPTELHVDLFDTRSKRRIDLRHPADRKVMAGAYANMWVAWTKTTARPGLANATTTPALDKYGDFVHGSAPAGGVRQTGCEVRFGGTGAHPSIISTSASSCTGAASVSVGPGGTLRVVAAAGTSGPIITTTTVSSRSAADYGIRAGASGGVGDTDYRFYSIRLGRTLDLRKAADRDLFRRTDAAVVLGWSRTAPVPVAVPAKG</sequence>
<evidence type="ECO:0000313" key="2">
    <source>
        <dbReference type="EMBL" id="QFQ30252.1"/>
    </source>
</evidence>
<evidence type="ECO:0000313" key="3">
    <source>
        <dbReference type="Proteomes" id="UP000271708"/>
    </source>
</evidence>
<feature type="signal peptide" evidence="1">
    <location>
        <begin position="1"/>
        <end position="24"/>
    </location>
</feature>
<dbReference type="GeneID" id="59161076"/>
<dbReference type="AlphaFoldDB" id="A0A5P8FNB7"/>
<evidence type="ECO:0008006" key="4">
    <source>
        <dbReference type="Google" id="ProtNLM"/>
    </source>
</evidence>
<protein>
    <recommendedName>
        <fullName evidence="4">Peptidoglycan DD-metalloendopeptidase family protein</fullName>
    </recommendedName>
</protein>
<evidence type="ECO:0000256" key="1">
    <source>
        <dbReference type="SAM" id="SignalP"/>
    </source>
</evidence>
<dbReference type="Proteomes" id="UP000271708">
    <property type="component" value="Chromosome"/>
</dbReference>
<proteinExistence type="predicted"/>
<dbReference type="RefSeq" id="WP_148041568.1">
    <property type="nucleotide sequence ID" value="NZ_CP044548.2"/>
</dbReference>